<name>A0AAV4WUM9_9ARAC</name>
<gene>
    <name evidence="1" type="ORF">CDAR_123421</name>
</gene>
<protein>
    <submittedName>
        <fullName evidence="1">Uncharacterized protein</fullName>
    </submittedName>
</protein>
<keyword evidence="2" id="KW-1185">Reference proteome</keyword>
<dbReference type="Proteomes" id="UP001054837">
    <property type="component" value="Unassembled WGS sequence"/>
</dbReference>
<accession>A0AAV4WUM9</accession>
<evidence type="ECO:0000313" key="2">
    <source>
        <dbReference type="Proteomes" id="UP001054837"/>
    </source>
</evidence>
<dbReference type="EMBL" id="BPLQ01015161">
    <property type="protein sequence ID" value="GIY86207.1"/>
    <property type="molecule type" value="Genomic_DNA"/>
</dbReference>
<proteinExistence type="predicted"/>
<organism evidence="1 2">
    <name type="scientific">Caerostris darwini</name>
    <dbReference type="NCBI Taxonomy" id="1538125"/>
    <lineage>
        <taxon>Eukaryota</taxon>
        <taxon>Metazoa</taxon>
        <taxon>Ecdysozoa</taxon>
        <taxon>Arthropoda</taxon>
        <taxon>Chelicerata</taxon>
        <taxon>Arachnida</taxon>
        <taxon>Araneae</taxon>
        <taxon>Araneomorphae</taxon>
        <taxon>Entelegynae</taxon>
        <taxon>Araneoidea</taxon>
        <taxon>Araneidae</taxon>
        <taxon>Caerostris</taxon>
    </lineage>
</organism>
<dbReference type="AlphaFoldDB" id="A0AAV4WUM9"/>
<reference evidence="1 2" key="1">
    <citation type="submission" date="2021-06" db="EMBL/GenBank/DDBJ databases">
        <title>Caerostris darwini draft genome.</title>
        <authorList>
            <person name="Kono N."/>
            <person name="Arakawa K."/>
        </authorList>
    </citation>
    <scope>NUCLEOTIDE SEQUENCE [LARGE SCALE GENOMIC DNA]</scope>
</reference>
<sequence length="154" mass="17374">MSEAQVRSQRQSSCLAKNLPQSAMQNSDAVQIQSTVCIFYCPKTKERKEGKNPKYLECLKSVPRGRATVRQRIFPKVQCLIVWRKEGKQKRQQQKNQYLLFIDLSDLSSPAMSKNRTLATKVRVGTTGPRPSIFGLRSSCPTGDLDQLLIGLES</sequence>
<evidence type="ECO:0000313" key="1">
    <source>
        <dbReference type="EMBL" id="GIY86207.1"/>
    </source>
</evidence>
<comment type="caution">
    <text evidence="1">The sequence shown here is derived from an EMBL/GenBank/DDBJ whole genome shotgun (WGS) entry which is preliminary data.</text>
</comment>